<evidence type="ECO:0000313" key="2">
    <source>
        <dbReference type="EMBL" id="GBP60991.1"/>
    </source>
</evidence>
<evidence type="ECO:0000313" key="3">
    <source>
        <dbReference type="Proteomes" id="UP000299102"/>
    </source>
</evidence>
<organism evidence="2 3">
    <name type="scientific">Eumeta variegata</name>
    <name type="common">Bagworm moth</name>
    <name type="synonym">Eumeta japonica</name>
    <dbReference type="NCBI Taxonomy" id="151549"/>
    <lineage>
        <taxon>Eukaryota</taxon>
        <taxon>Metazoa</taxon>
        <taxon>Ecdysozoa</taxon>
        <taxon>Arthropoda</taxon>
        <taxon>Hexapoda</taxon>
        <taxon>Insecta</taxon>
        <taxon>Pterygota</taxon>
        <taxon>Neoptera</taxon>
        <taxon>Endopterygota</taxon>
        <taxon>Lepidoptera</taxon>
        <taxon>Glossata</taxon>
        <taxon>Ditrysia</taxon>
        <taxon>Tineoidea</taxon>
        <taxon>Psychidae</taxon>
        <taxon>Oiketicinae</taxon>
        <taxon>Eumeta</taxon>
    </lineage>
</organism>
<comment type="caution">
    <text evidence="2">The sequence shown here is derived from an EMBL/GenBank/DDBJ whole genome shotgun (WGS) entry which is preliminary data.</text>
</comment>
<dbReference type="AlphaFoldDB" id="A0A4C1XAW6"/>
<gene>
    <name evidence="2" type="ORF">EVAR_51756_1</name>
</gene>
<proteinExistence type="predicted"/>
<protein>
    <submittedName>
        <fullName evidence="2">Uncharacterized protein</fullName>
    </submittedName>
</protein>
<dbReference type="Proteomes" id="UP000299102">
    <property type="component" value="Unassembled WGS sequence"/>
</dbReference>
<feature type="region of interest" description="Disordered" evidence="1">
    <location>
        <begin position="1"/>
        <end position="80"/>
    </location>
</feature>
<sequence length="99" mass="10594">MSSSTNADTRRPLHNTITHGGRTGFPTIKTQREISRRNVFAEPDQATRTLTSAGARPPRKSAAAAAAAPEIKHGAAAATPARRLSEYIDSDRAALIQEE</sequence>
<reference evidence="2 3" key="1">
    <citation type="journal article" date="2019" name="Commun. Biol.">
        <title>The bagworm genome reveals a unique fibroin gene that provides high tensile strength.</title>
        <authorList>
            <person name="Kono N."/>
            <person name="Nakamura H."/>
            <person name="Ohtoshi R."/>
            <person name="Tomita M."/>
            <person name="Numata K."/>
            <person name="Arakawa K."/>
        </authorList>
    </citation>
    <scope>NUCLEOTIDE SEQUENCE [LARGE SCALE GENOMIC DNA]</scope>
</reference>
<keyword evidence="3" id="KW-1185">Reference proteome</keyword>
<evidence type="ECO:0000256" key="1">
    <source>
        <dbReference type="SAM" id="MobiDB-lite"/>
    </source>
</evidence>
<name>A0A4C1XAW6_EUMVA</name>
<dbReference type="EMBL" id="BGZK01000801">
    <property type="protein sequence ID" value="GBP60991.1"/>
    <property type="molecule type" value="Genomic_DNA"/>
</dbReference>
<feature type="compositionally biased region" description="Low complexity" evidence="1">
    <location>
        <begin position="52"/>
        <end position="78"/>
    </location>
</feature>
<accession>A0A4C1XAW6</accession>